<protein>
    <submittedName>
        <fullName evidence="1">Uncharacterized protein</fullName>
    </submittedName>
</protein>
<gene>
    <name evidence="1" type="ORF">CYMTET_33668</name>
</gene>
<accession>A0AAE0KQZ0</accession>
<comment type="caution">
    <text evidence="1">The sequence shown here is derived from an EMBL/GenBank/DDBJ whole genome shotgun (WGS) entry which is preliminary data.</text>
</comment>
<sequence>MDTMRRICSPCYLAASSDNEDAEQPDMDLIDDMSSFDIDLGENSGYISNLTSDTDGESKMHGTDDVLIGVSPFDNSPGDHTDDVSGLVFNIGTDDGEENQTVVDVGESSFDNARKLIALTHSQRQKHRSICNQR</sequence>
<proteinExistence type="predicted"/>
<evidence type="ECO:0000313" key="1">
    <source>
        <dbReference type="EMBL" id="KAK3257240.1"/>
    </source>
</evidence>
<dbReference type="AlphaFoldDB" id="A0AAE0KQZ0"/>
<evidence type="ECO:0000313" key="2">
    <source>
        <dbReference type="Proteomes" id="UP001190700"/>
    </source>
</evidence>
<name>A0AAE0KQZ0_9CHLO</name>
<keyword evidence="2" id="KW-1185">Reference proteome</keyword>
<dbReference type="Proteomes" id="UP001190700">
    <property type="component" value="Unassembled WGS sequence"/>
</dbReference>
<reference evidence="1 2" key="1">
    <citation type="journal article" date="2015" name="Genome Biol. Evol.">
        <title>Comparative Genomics of a Bacterivorous Green Alga Reveals Evolutionary Causalities and Consequences of Phago-Mixotrophic Mode of Nutrition.</title>
        <authorList>
            <person name="Burns J.A."/>
            <person name="Paasch A."/>
            <person name="Narechania A."/>
            <person name="Kim E."/>
        </authorList>
    </citation>
    <scope>NUCLEOTIDE SEQUENCE [LARGE SCALE GENOMIC DNA]</scope>
    <source>
        <strain evidence="1 2">PLY_AMNH</strain>
    </source>
</reference>
<dbReference type="EMBL" id="LGRX02020819">
    <property type="protein sequence ID" value="KAK3257240.1"/>
    <property type="molecule type" value="Genomic_DNA"/>
</dbReference>
<organism evidence="1 2">
    <name type="scientific">Cymbomonas tetramitiformis</name>
    <dbReference type="NCBI Taxonomy" id="36881"/>
    <lineage>
        <taxon>Eukaryota</taxon>
        <taxon>Viridiplantae</taxon>
        <taxon>Chlorophyta</taxon>
        <taxon>Pyramimonadophyceae</taxon>
        <taxon>Pyramimonadales</taxon>
        <taxon>Pyramimonadaceae</taxon>
        <taxon>Cymbomonas</taxon>
    </lineage>
</organism>